<comment type="caution">
    <text evidence="4">The sequence shown here is derived from an EMBL/GenBank/DDBJ whole genome shotgun (WGS) entry which is preliminary data.</text>
</comment>
<dbReference type="InterPro" id="IPR025092">
    <property type="entry name" value="Glyco_hydro_66"/>
</dbReference>
<sequence length="596" mass="67992">MKYQWKRAAALGVSVMMLTTVLTACFSKAAIEPQDAADGNLLSHVITDKARYNPGDTINYTLTLNQGSQEGELVVRYKHLDRVIEEKELERDGTEEVNWSWTPPADDYQGYMTEIFFKDGSDVLDHANIAVDVSSDWGKFPRYGYLADFMAMEESERQAVVDRLNRFRINGVQFYDWQWKHHIPLKLENGQPAASWPEIANREVSFDTVKGYIDLLHKHNMKAMNYNLIFGAFEDAEVDGVKKEWGIFRDPLRQNQDRHPLPDSWASDIMMYDPSNAKWRDYLIASEKEVFEHLPFDGWHVDQLGDRGSLWNYEGKSVNLAQTYGPFLQEAKKAIDVDYVMNAVGQFAQAFIATTAPVKFLYTEVWDGHPTYRDLKGIIDQNLKFSKGELSTVIAGYLNYNHAESTGEFNAPGVLLTKAVIFASGGSQIALGENMLAKEYFPNKNLSIPAELEQQMIVYYDFLTAYQNVLRDQVQETELEVTSADVELSAQADKGKVWTIAKQKEGMDMIHLINFSDAVHMNWNDTDANQAEPTLKENIQLQVQTGKKVEKVWMATPDFYNGSAIELEFKQADGAVELILPKLKYWDMVVIEYTQD</sequence>
<dbReference type="Gene3D" id="2.60.40.1180">
    <property type="entry name" value="Golgi alpha-mannosidase II"/>
    <property type="match status" value="1"/>
</dbReference>
<dbReference type="Gene3D" id="3.20.20.80">
    <property type="entry name" value="Glycosidases"/>
    <property type="match status" value="1"/>
</dbReference>
<evidence type="ECO:0000256" key="2">
    <source>
        <dbReference type="ARBA" id="ARBA00022729"/>
    </source>
</evidence>
<protein>
    <submittedName>
        <fullName evidence="4">Cycloisomaltooligosaccharide glucanotransferase</fullName>
    </submittedName>
</protein>
<proteinExistence type="inferred from homology"/>
<keyword evidence="2 3" id="KW-0732">Signal</keyword>
<evidence type="ECO:0000313" key="5">
    <source>
        <dbReference type="Proteomes" id="UP000644756"/>
    </source>
</evidence>
<evidence type="ECO:0000256" key="3">
    <source>
        <dbReference type="SAM" id="SignalP"/>
    </source>
</evidence>
<dbReference type="EMBL" id="BMGR01000006">
    <property type="protein sequence ID" value="GGG04186.1"/>
    <property type="molecule type" value="Genomic_DNA"/>
</dbReference>
<dbReference type="AlphaFoldDB" id="A0A917FSF6"/>
<evidence type="ECO:0000313" key="4">
    <source>
        <dbReference type="EMBL" id="GGG04186.1"/>
    </source>
</evidence>
<reference evidence="4" key="2">
    <citation type="submission" date="2020-09" db="EMBL/GenBank/DDBJ databases">
        <authorList>
            <person name="Sun Q."/>
            <person name="Zhou Y."/>
        </authorList>
    </citation>
    <scope>NUCLEOTIDE SEQUENCE</scope>
    <source>
        <strain evidence="4">CGMCC 1.12987</strain>
    </source>
</reference>
<accession>A0A917FSF6</accession>
<keyword evidence="5" id="KW-1185">Reference proteome</keyword>
<dbReference type="Proteomes" id="UP000644756">
    <property type="component" value="Unassembled WGS sequence"/>
</dbReference>
<dbReference type="RefSeq" id="WP_188531071.1">
    <property type="nucleotide sequence ID" value="NZ_BMGR01000006.1"/>
</dbReference>
<dbReference type="InterPro" id="IPR017853">
    <property type="entry name" value="GH"/>
</dbReference>
<dbReference type="PROSITE" id="PS51257">
    <property type="entry name" value="PROKAR_LIPOPROTEIN"/>
    <property type="match status" value="1"/>
</dbReference>
<feature type="chain" id="PRO_5039044290" evidence="3">
    <location>
        <begin position="25"/>
        <end position="596"/>
    </location>
</feature>
<dbReference type="Gene3D" id="2.60.40.10">
    <property type="entry name" value="Immunoglobulins"/>
    <property type="match status" value="1"/>
</dbReference>
<organism evidence="4 5">
    <name type="scientific">Paenibacillus abyssi</name>
    <dbReference type="NCBI Taxonomy" id="1340531"/>
    <lineage>
        <taxon>Bacteria</taxon>
        <taxon>Bacillati</taxon>
        <taxon>Bacillota</taxon>
        <taxon>Bacilli</taxon>
        <taxon>Bacillales</taxon>
        <taxon>Paenibacillaceae</taxon>
        <taxon>Paenibacillus</taxon>
    </lineage>
</organism>
<comment type="similarity">
    <text evidence="1">Belongs to the glycosyl hydrolase 66 family.</text>
</comment>
<dbReference type="CDD" id="cd14745">
    <property type="entry name" value="GH66"/>
    <property type="match status" value="1"/>
</dbReference>
<reference evidence="4" key="1">
    <citation type="journal article" date="2014" name="Int. J. Syst. Evol. Microbiol.">
        <title>Complete genome sequence of Corynebacterium casei LMG S-19264T (=DSM 44701T), isolated from a smear-ripened cheese.</title>
        <authorList>
            <consortium name="US DOE Joint Genome Institute (JGI-PGF)"/>
            <person name="Walter F."/>
            <person name="Albersmeier A."/>
            <person name="Kalinowski J."/>
            <person name="Ruckert C."/>
        </authorList>
    </citation>
    <scope>NUCLEOTIDE SEQUENCE</scope>
    <source>
        <strain evidence="4">CGMCC 1.12987</strain>
    </source>
</reference>
<dbReference type="Pfam" id="PF13199">
    <property type="entry name" value="Glyco_hydro_66"/>
    <property type="match status" value="1"/>
</dbReference>
<dbReference type="InterPro" id="IPR013780">
    <property type="entry name" value="Glyco_hydro_b"/>
</dbReference>
<name>A0A917FSF6_9BACL</name>
<evidence type="ECO:0000256" key="1">
    <source>
        <dbReference type="ARBA" id="ARBA00010837"/>
    </source>
</evidence>
<dbReference type="InterPro" id="IPR013783">
    <property type="entry name" value="Ig-like_fold"/>
</dbReference>
<dbReference type="SUPFAM" id="SSF51445">
    <property type="entry name" value="(Trans)glycosidases"/>
    <property type="match status" value="1"/>
</dbReference>
<gene>
    <name evidence="4" type="ORF">GCM10010916_21520</name>
</gene>
<feature type="signal peptide" evidence="3">
    <location>
        <begin position="1"/>
        <end position="24"/>
    </location>
</feature>